<comment type="pathway">
    <text evidence="2">Cofactor biosynthesis; biotin biosynthesis.</text>
</comment>
<evidence type="ECO:0000256" key="7">
    <source>
        <dbReference type="ARBA" id="ARBA00022756"/>
    </source>
</evidence>
<comment type="similarity">
    <text evidence="3">Belongs to the class-II pyridoxal-phosphate-dependent aminotransferase family. BioF subfamily.</text>
</comment>
<sequence>MTRFDIFFQTALNTLEQDGIRRTPATITHRDAVTIMRDGQMLLDFSSNDYLGLAHHPLLIERACEWGHRWGSGSGASRLVSGTTPAHRQVEARLADFKQTQAALLFASGWQANASVLPALCRLATARMGDAPLVFTDRLNHASLHHGCQAAGIRQIRFRHNDLDHLSTLLETHRDRPGMRFIVTESVFSMDGDRVDILALRALADAYDAFLYLDEAHATGVLGPQGRGLSGLTHDAVSQEAGSQAAHAHGVDLVMGTFSKAMGSFGAYVAGSRALCEWLSNCCSGFVYTTALPPANLGAIDAALELVPLMETQRRRLQENARTVRQAIHECGLSTGASNTQIIPIEIGDTPRTMDFAAILAREGILGIPIRPPSVPPNGSRIRLALSAAHDDAMIATLIAAIRTAAQETRHARD</sequence>
<dbReference type="RefSeq" id="WP_247066682.1">
    <property type="nucleotide sequence ID" value="NZ_CALLXP010000006.1"/>
</dbReference>
<dbReference type="Pfam" id="PF00155">
    <property type="entry name" value="Aminotran_1_2"/>
    <property type="match status" value="1"/>
</dbReference>
<name>A0AAW5EPA5_NOVHA</name>
<comment type="subunit">
    <text evidence="4">Homodimer.</text>
</comment>
<proteinExistence type="inferred from homology"/>
<dbReference type="InterPro" id="IPR050087">
    <property type="entry name" value="AON_synthase_class-II"/>
</dbReference>
<dbReference type="EMBL" id="JAIBCX010000012">
    <property type="protein sequence ID" value="MCJ8353613.1"/>
    <property type="molecule type" value="Genomic_DNA"/>
</dbReference>
<dbReference type="InterPro" id="IPR015424">
    <property type="entry name" value="PyrdxlP-dep_Trfase"/>
</dbReference>
<dbReference type="InterPro" id="IPR015421">
    <property type="entry name" value="PyrdxlP-dep_Trfase_major"/>
</dbReference>
<reference evidence="14" key="1">
    <citation type="journal article" date="2021" name="Polymers (Basel)">
        <title>Highly Stretchable Bacterial Cellulose Produced by Komagataeibacter hansenii SI1.</title>
        <authorList>
            <person name="Cielecka I."/>
            <person name="Ryngajllo M."/>
            <person name="Maniukiewicz W."/>
            <person name="Bielecki S."/>
        </authorList>
    </citation>
    <scope>NUCLEOTIDE SEQUENCE</scope>
    <source>
        <strain evidence="14">SI1</strain>
    </source>
</reference>
<dbReference type="InterPro" id="IPR015422">
    <property type="entry name" value="PyrdxlP-dep_Trfase_small"/>
</dbReference>
<dbReference type="InterPro" id="IPR001917">
    <property type="entry name" value="Aminotrans_II_pyridoxalP_BS"/>
</dbReference>
<comment type="caution">
    <text evidence="14">The sequence shown here is derived from an EMBL/GenBank/DDBJ whole genome shotgun (WGS) entry which is preliminary data.</text>
</comment>
<dbReference type="PANTHER" id="PTHR13693">
    <property type="entry name" value="CLASS II AMINOTRANSFERASE/8-AMINO-7-OXONONANOATE SYNTHASE"/>
    <property type="match status" value="1"/>
</dbReference>
<reference evidence="14" key="2">
    <citation type="submission" date="2022-03" db="EMBL/GenBank/DDBJ databases">
        <authorList>
            <person name="Ryngajllo M."/>
            <person name="Jacek P."/>
            <person name="Kubiak K."/>
        </authorList>
    </citation>
    <scope>NUCLEOTIDE SEQUENCE</scope>
    <source>
        <strain evidence="14">SI1</strain>
    </source>
</reference>
<dbReference type="GO" id="GO:0030170">
    <property type="term" value="F:pyridoxal phosphate binding"/>
    <property type="evidence" value="ECO:0007669"/>
    <property type="project" value="InterPro"/>
</dbReference>
<evidence type="ECO:0000256" key="8">
    <source>
        <dbReference type="ARBA" id="ARBA00022898"/>
    </source>
</evidence>
<keyword evidence="6" id="KW-0808">Transferase</keyword>
<accession>A0AAW5EPA5</accession>
<dbReference type="Gene3D" id="3.90.1150.10">
    <property type="entry name" value="Aspartate Aminotransferase, domain 1"/>
    <property type="match status" value="1"/>
</dbReference>
<evidence type="ECO:0000313" key="15">
    <source>
        <dbReference type="Proteomes" id="UP001202887"/>
    </source>
</evidence>
<comment type="cofactor">
    <cofactor evidence="1 12">
        <name>pyridoxal 5'-phosphate</name>
        <dbReference type="ChEBI" id="CHEBI:597326"/>
    </cofactor>
</comment>
<evidence type="ECO:0000256" key="1">
    <source>
        <dbReference type="ARBA" id="ARBA00001933"/>
    </source>
</evidence>
<comment type="catalytic activity">
    <reaction evidence="11">
        <text>6-carboxyhexanoyl-[ACP] + L-alanine + H(+) = (8S)-8-amino-7-oxononanoate + holo-[ACP] + CO2</text>
        <dbReference type="Rhea" id="RHEA:42288"/>
        <dbReference type="Rhea" id="RHEA-COMP:9685"/>
        <dbReference type="Rhea" id="RHEA-COMP:9955"/>
        <dbReference type="ChEBI" id="CHEBI:15378"/>
        <dbReference type="ChEBI" id="CHEBI:16526"/>
        <dbReference type="ChEBI" id="CHEBI:57972"/>
        <dbReference type="ChEBI" id="CHEBI:64479"/>
        <dbReference type="ChEBI" id="CHEBI:78846"/>
        <dbReference type="ChEBI" id="CHEBI:149468"/>
        <dbReference type="EC" id="2.3.1.47"/>
    </reaction>
</comment>
<evidence type="ECO:0000256" key="5">
    <source>
        <dbReference type="ARBA" id="ARBA00013187"/>
    </source>
</evidence>
<keyword evidence="8 12" id="KW-0663">Pyridoxal phosphate</keyword>
<dbReference type="EC" id="2.3.1.47" evidence="5"/>
<organism evidence="14 15">
    <name type="scientific">Novacetimonas hansenii</name>
    <name type="common">Komagataeibacter hansenii</name>
    <dbReference type="NCBI Taxonomy" id="436"/>
    <lineage>
        <taxon>Bacteria</taxon>
        <taxon>Pseudomonadati</taxon>
        <taxon>Pseudomonadota</taxon>
        <taxon>Alphaproteobacteria</taxon>
        <taxon>Acetobacterales</taxon>
        <taxon>Acetobacteraceae</taxon>
        <taxon>Novacetimonas</taxon>
    </lineage>
</organism>
<evidence type="ECO:0000259" key="13">
    <source>
        <dbReference type="Pfam" id="PF00155"/>
    </source>
</evidence>
<protein>
    <recommendedName>
        <fullName evidence="5">8-amino-7-oxononanoate synthase</fullName>
        <ecNumber evidence="5">2.3.1.47</ecNumber>
    </recommendedName>
    <alternativeName>
        <fullName evidence="9">7-keto-8-amino-pelargonic acid synthase</fullName>
    </alternativeName>
    <alternativeName>
        <fullName evidence="10">8-amino-7-ketopelargonate synthase</fullName>
    </alternativeName>
</protein>
<gene>
    <name evidence="14" type="ORF">K1W68_06380</name>
</gene>
<dbReference type="AlphaFoldDB" id="A0AAW5EPA5"/>
<evidence type="ECO:0000256" key="12">
    <source>
        <dbReference type="RuleBase" id="RU003693"/>
    </source>
</evidence>
<evidence type="ECO:0000256" key="10">
    <source>
        <dbReference type="ARBA" id="ARBA00033381"/>
    </source>
</evidence>
<evidence type="ECO:0000256" key="6">
    <source>
        <dbReference type="ARBA" id="ARBA00022679"/>
    </source>
</evidence>
<dbReference type="GO" id="GO:0009102">
    <property type="term" value="P:biotin biosynthetic process"/>
    <property type="evidence" value="ECO:0007669"/>
    <property type="project" value="UniProtKB-KW"/>
</dbReference>
<evidence type="ECO:0000256" key="11">
    <source>
        <dbReference type="ARBA" id="ARBA00047715"/>
    </source>
</evidence>
<dbReference type="InterPro" id="IPR004839">
    <property type="entry name" value="Aminotransferase_I/II_large"/>
</dbReference>
<evidence type="ECO:0000256" key="2">
    <source>
        <dbReference type="ARBA" id="ARBA00004746"/>
    </source>
</evidence>
<dbReference type="SUPFAM" id="SSF53383">
    <property type="entry name" value="PLP-dependent transferases"/>
    <property type="match status" value="1"/>
</dbReference>
<dbReference type="GO" id="GO:0008710">
    <property type="term" value="F:8-amino-7-oxononanoate synthase activity"/>
    <property type="evidence" value="ECO:0007669"/>
    <property type="project" value="UniProtKB-EC"/>
</dbReference>
<evidence type="ECO:0000256" key="4">
    <source>
        <dbReference type="ARBA" id="ARBA00011738"/>
    </source>
</evidence>
<evidence type="ECO:0000256" key="9">
    <source>
        <dbReference type="ARBA" id="ARBA00032610"/>
    </source>
</evidence>
<evidence type="ECO:0000256" key="3">
    <source>
        <dbReference type="ARBA" id="ARBA00010008"/>
    </source>
</evidence>
<evidence type="ECO:0000313" key="14">
    <source>
        <dbReference type="EMBL" id="MCJ8353613.1"/>
    </source>
</evidence>
<dbReference type="Proteomes" id="UP001202887">
    <property type="component" value="Unassembled WGS sequence"/>
</dbReference>
<feature type="domain" description="Aminotransferase class I/classII large" evidence="13">
    <location>
        <begin position="42"/>
        <end position="402"/>
    </location>
</feature>
<keyword evidence="7" id="KW-0093">Biotin biosynthesis</keyword>
<dbReference type="PANTHER" id="PTHR13693:SF100">
    <property type="entry name" value="8-AMINO-7-OXONONANOATE SYNTHASE"/>
    <property type="match status" value="1"/>
</dbReference>
<dbReference type="PROSITE" id="PS00599">
    <property type="entry name" value="AA_TRANSFER_CLASS_2"/>
    <property type="match status" value="1"/>
</dbReference>
<dbReference type="Gene3D" id="3.40.640.10">
    <property type="entry name" value="Type I PLP-dependent aspartate aminotransferase-like (Major domain)"/>
    <property type="match status" value="1"/>
</dbReference>